<gene>
    <name evidence="2" type="ORF">F5878DRAFT_547471</name>
</gene>
<feature type="region of interest" description="Disordered" evidence="1">
    <location>
        <begin position="675"/>
        <end position="697"/>
    </location>
</feature>
<evidence type="ECO:0000313" key="2">
    <source>
        <dbReference type="EMBL" id="KAJ3832901.1"/>
    </source>
</evidence>
<dbReference type="Proteomes" id="UP001163846">
    <property type="component" value="Unassembled WGS sequence"/>
</dbReference>
<accession>A0AA38NYE6</accession>
<dbReference type="AlphaFoldDB" id="A0AA38NYE6"/>
<dbReference type="InterPro" id="IPR040521">
    <property type="entry name" value="KDZ"/>
</dbReference>
<organism evidence="2 3">
    <name type="scientific">Lentinula raphanica</name>
    <dbReference type="NCBI Taxonomy" id="153919"/>
    <lineage>
        <taxon>Eukaryota</taxon>
        <taxon>Fungi</taxon>
        <taxon>Dikarya</taxon>
        <taxon>Basidiomycota</taxon>
        <taxon>Agaricomycotina</taxon>
        <taxon>Agaricomycetes</taxon>
        <taxon>Agaricomycetidae</taxon>
        <taxon>Agaricales</taxon>
        <taxon>Marasmiineae</taxon>
        <taxon>Omphalotaceae</taxon>
        <taxon>Lentinula</taxon>
    </lineage>
</organism>
<protein>
    <recommendedName>
        <fullName evidence="4">CxC1-like cysteine cluster associated with KDZ transposases domain-containing protein</fullName>
    </recommendedName>
</protein>
<dbReference type="PANTHER" id="PTHR33096:SF1">
    <property type="entry name" value="CXC1-LIKE CYSTEINE CLUSTER ASSOCIATED WITH KDZ TRANSPOSASES DOMAIN-CONTAINING PROTEIN"/>
    <property type="match status" value="1"/>
</dbReference>
<reference evidence="2" key="1">
    <citation type="submission" date="2022-08" db="EMBL/GenBank/DDBJ databases">
        <authorList>
            <consortium name="DOE Joint Genome Institute"/>
            <person name="Min B."/>
            <person name="Riley R."/>
            <person name="Sierra-Patev S."/>
            <person name="Naranjo-Ortiz M."/>
            <person name="Looney B."/>
            <person name="Konkel Z."/>
            <person name="Slot J.C."/>
            <person name="Sakamoto Y."/>
            <person name="Steenwyk J.L."/>
            <person name="Rokas A."/>
            <person name="Carro J."/>
            <person name="Camarero S."/>
            <person name="Ferreira P."/>
            <person name="Molpeceres G."/>
            <person name="Ruiz-Duenas F.J."/>
            <person name="Serrano A."/>
            <person name="Henrissat B."/>
            <person name="Drula E."/>
            <person name="Hughes K.W."/>
            <person name="Mata J.L."/>
            <person name="Ishikawa N.K."/>
            <person name="Vargas-Isla R."/>
            <person name="Ushijima S."/>
            <person name="Smith C.A."/>
            <person name="Ahrendt S."/>
            <person name="Andreopoulos W."/>
            <person name="He G."/>
            <person name="Labutti K."/>
            <person name="Lipzen A."/>
            <person name="Ng V."/>
            <person name="Sandor L."/>
            <person name="Barry K."/>
            <person name="Martinez A.T."/>
            <person name="Xiao Y."/>
            <person name="Gibbons J.G."/>
            <person name="Terashima K."/>
            <person name="Hibbett D.S."/>
            <person name="Grigoriev I.V."/>
        </authorList>
    </citation>
    <scope>NUCLEOTIDE SEQUENCE</scope>
    <source>
        <strain evidence="2">TFB9207</strain>
    </source>
</reference>
<evidence type="ECO:0000256" key="1">
    <source>
        <dbReference type="SAM" id="MobiDB-lite"/>
    </source>
</evidence>
<proteinExistence type="predicted"/>
<evidence type="ECO:0008006" key="4">
    <source>
        <dbReference type="Google" id="ProtNLM"/>
    </source>
</evidence>
<dbReference type="EMBL" id="MU806821">
    <property type="protein sequence ID" value="KAJ3832901.1"/>
    <property type="molecule type" value="Genomic_DNA"/>
</dbReference>
<keyword evidence="3" id="KW-1185">Reference proteome</keyword>
<feature type="non-terminal residue" evidence="2">
    <location>
        <position position="697"/>
    </location>
</feature>
<evidence type="ECO:0000313" key="3">
    <source>
        <dbReference type="Proteomes" id="UP001163846"/>
    </source>
</evidence>
<comment type="caution">
    <text evidence="2">The sequence shown here is derived from an EMBL/GenBank/DDBJ whole genome shotgun (WGS) entry which is preliminary data.</text>
</comment>
<dbReference type="PANTHER" id="PTHR33096">
    <property type="entry name" value="CXC2 DOMAIN-CONTAINING PROTEIN"/>
    <property type="match status" value="1"/>
</dbReference>
<sequence>GIIPTSPLKHSVGFTIRTISLYHKLFVRCPRLGVQPFAKAMCDVEGVAFKPYLSAQLYDALDVYLAILRGVRKRTRQTLGRGGREWRILNACPACQYQLQDDPKLAVRMIVTMDGNDSLKRVERKVDVLQEKEENGVEIGPRSRERIDRRVAGEDYFLSRAETDAWNESNWQGMEALCSTTSSEHTWVESQCEERWHNMQEKNTVKSSAKFFENGWFVLLCRHMTLLLACDMIKSGERAQYPLAILHTFMSAQKNEHIRLGQDTPNGQLATVYDIACKTSKTVARSPLAALARWSLFLPVVGAMHGYAHERTCQLLFLMLYVVGVGLEDGEGCERYFNVSNALAPVTRYQSAFHRRQSIEEFIYYKDLETYSNVSKFIYSNYKQALGIIRSRNILRNSMVAAGITSADVFYSWLVEEGEYLQNLAQVPPKETLEMEYFIRLASLRTCQDRLQQARSTWLAYEPEKDTGTTRRKISVAEAAHRNEQENERKLIADVQALEQKLEISVRWVPGCEAWEQAKRMVKEAEYRKALDKLEQLLVSRIFEMSRLNIAGTGYKMRKMIANSLKTRSKSIQAAISSYNAAAAALRPPRRAISWDEVVDYSFLSEFDILRDTREDVRQKKWATPSNRLLMFQFFKLIRAEEELDRLHMEIKRLLTYIRDEERFLCSKASELEATDPTSGTLKSCRLRGDYPPNTRT</sequence>
<name>A0AA38NYE6_9AGAR</name>
<dbReference type="Pfam" id="PF18758">
    <property type="entry name" value="KDZ"/>
    <property type="match status" value="1"/>
</dbReference>